<protein>
    <recommendedName>
        <fullName evidence="3">DUF5103 domain-containing protein</fullName>
    </recommendedName>
</protein>
<proteinExistence type="predicted"/>
<dbReference type="Proteomes" id="UP000622017">
    <property type="component" value="Unassembled WGS sequence"/>
</dbReference>
<evidence type="ECO:0008006" key="3">
    <source>
        <dbReference type="Google" id="ProtNLM"/>
    </source>
</evidence>
<comment type="caution">
    <text evidence="1">The sequence shown here is derived from an EMBL/GenBank/DDBJ whole genome shotgun (WGS) entry which is preliminary data.</text>
</comment>
<evidence type="ECO:0000313" key="1">
    <source>
        <dbReference type="EMBL" id="MBC6609729.1"/>
    </source>
</evidence>
<dbReference type="RefSeq" id="WP_187318020.1">
    <property type="nucleotide sequence ID" value="NZ_JACSCY010000001.1"/>
</dbReference>
<gene>
    <name evidence="1" type="ORF">H8B15_02265</name>
</gene>
<sequence>MQLPTIFSALIASLCLALTSCEPKPDVEYVPIVFEIPMTVSPLRDTIAVGDTLWLTASFPDSIMERTTQMRYRVTPQDFDFKTGFSLRQFVDAKLYFIDQPGFTTGFTVINKVGSATITSQRFGRLFPTYGNGHYRMRIGLVARQKGVACLSIQDGAKSLGVYEPEPNILFLNLSASATGHPRQPTYATTHYTINEGKTNFHLFQQHCTPIPITNPTEDNMYYEQKDTYTFVVK</sequence>
<evidence type="ECO:0000313" key="2">
    <source>
        <dbReference type="Proteomes" id="UP000622017"/>
    </source>
</evidence>
<accession>A0ABR7MF65</accession>
<name>A0ABR7MF65_9BACT</name>
<reference evidence="1 2" key="1">
    <citation type="submission" date="2020-08" db="EMBL/GenBank/DDBJ databases">
        <title>Hymenobacter sp.</title>
        <authorList>
            <person name="Kim M.K."/>
        </authorList>
    </citation>
    <scope>NUCLEOTIDE SEQUENCE [LARGE SCALE GENOMIC DNA]</scope>
    <source>
        <strain evidence="1 2">BT507</strain>
    </source>
</reference>
<keyword evidence="2" id="KW-1185">Reference proteome</keyword>
<dbReference type="EMBL" id="JACSCY010000001">
    <property type="protein sequence ID" value="MBC6609729.1"/>
    <property type="molecule type" value="Genomic_DNA"/>
</dbReference>
<organism evidence="1 2">
    <name type="scientific">Hymenobacter citatus</name>
    <dbReference type="NCBI Taxonomy" id="2763506"/>
    <lineage>
        <taxon>Bacteria</taxon>
        <taxon>Pseudomonadati</taxon>
        <taxon>Bacteroidota</taxon>
        <taxon>Cytophagia</taxon>
        <taxon>Cytophagales</taxon>
        <taxon>Hymenobacteraceae</taxon>
        <taxon>Hymenobacter</taxon>
    </lineage>
</organism>